<dbReference type="CDD" id="cd00067">
    <property type="entry name" value="GAL4"/>
    <property type="match status" value="1"/>
</dbReference>
<keyword evidence="2" id="KW-0805">Transcription regulation</keyword>
<dbReference type="PRINTS" id="PR00755">
    <property type="entry name" value="AFLATOXINBRP"/>
</dbReference>
<evidence type="ECO:0000313" key="9">
    <source>
        <dbReference type="Proteomes" id="UP000824998"/>
    </source>
</evidence>
<feature type="compositionally biased region" description="Low complexity" evidence="6">
    <location>
        <begin position="273"/>
        <end position="291"/>
    </location>
</feature>
<dbReference type="Gene3D" id="4.10.240.10">
    <property type="entry name" value="Zn(2)-C6 fungal-type DNA-binding domain"/>
    <property type="match status" value="1"/>
</dbReference>
<keyword evidence="4" id="KW-0804">Transcription</keyword>
<reference evidence="8" key="1">
    <citation type="journal article" date="2021" name="IMA Fungus">
        <title>Genomic characterization of three marine fungi, including Emericellopsis atlantica sp. nov. with signatures of a generalist lifestyle and marine biomass degradation.</title>
        <authorList>
            <person name="Hagestad O.C."/>
            <person name="Hou L."/>
            <person name="Andersen J.H."/>
            <person name="Hansen E.H."/>
            <person name="Altermark B."/>
            <person name="Li C."/>
            <person name="Kuhnert E."/>
            <person name="Cox R.J."/>
            <person name="Crous P.W."/>
            <person name="Spatafora J.W."/>
            <person name="Lail K."/>
            <person name="Amirebrahimi M."/>
            <person name="Lipzen A."/>
            <person name="Pangilinan J."/>
            <person name="Andreopoulos W."/>
            <person name="Hayes R.D."/>
            <person name="Ng V."/>
            <person name="Grigoriev I.V."/>
            <person name="Jackson S.A."/>
            <person name="Sutton T.D.S."/>
            <person name="Dobson A.D.W."/>
            <person name="Rama T."/>
        </authorList>
    </citation>
    <scope>NUCLEOTIDE SEQUENCE</scope>
    <source>
        <strain evidence="8">TRa018bII</strain>
    </source>
</reference>
<dbReference type="InterPro" id="IPR036864">
    <property type="entry name" value="Zn2-C6_fun-type_DNA-bd_sf"/>
</dbReference>
<dbReference type="InterPro" id="IPR050675">
    <property type="entry name" value="OAF3"/>
</dbReference>
<dbReference type="Proteomes" id="UP000824998">
    <property type="component" value="Unassembled WGS sequence"/>
</dbReference>
<feature type="region of interest" description="Disordered" evidence="6">
    <location>
        <begin position="266"/>
        <end position="305"/>
    </location>
</feature>
<comment type="caution">
    <text evidence="8">The sequence shown here is derived from an EMBL/GenBank/DDBJ whole genome shotgun (WGS) entry which is preliminary data.</text>
</comment>
<name>A0A9P7YC43_9HELO</name>
<dbReference type="SUPFAM" id="SSF57701">
    <property type="entry name" value="Zn2/Cys6 DNA-binding domain"/>
    <property type="match status" value="1"/>
</dbReference>
<feature type="domain" description="Zn(2)-C6 fungal-type" evidence="7">
    <location>
        <begin position="23"/>
        <end position="53"/>
    </location>
</feature>
<evidence type="ECO:0000256" key="5">
    <source>
        <dbReference type="ARBA" id="ARBA00023242"/>
    </source>
</evidence>
<dbReference type="GO" id="GO:0000981">
    <property type="term" value="F:DNA-binding transcription factor activity, RNA polymerase II-specific"/>
    <property type="evidence" value="ECO:0007669"/>
    <property type="project" value="InterPro"/>
</dbReference>
<dbReference type="Pfam" id="PF00172">
    <property type="entry name" value="Zn_clus"/>
    <property type="match status" value="1"/>
</dbReference>
<sequence>MPAAPTLDMNRSPELEGPKLRSSCNGCGTAKVKCDRERPQCSRCSTLGLTCVYGQSRKFGKPPRKRLASESVSTIEKRIYTSTSQTTPHNRDKITAMNLGELQNTQEPVQHDFSHPAANMTLFSSEINTDLYPPTPFDVWPHLGEWPQLETFGTGLDFAPASPLERASDRSKIPQSDSHESHSCPRESYEIFRDLICPSPSLHAPESNSTTVSAQLDQVLQFNRNAIDRLSQLLKCPCAKSGHRAMVHASIVSRILIWYQQAAGWTGSSAWGPRPSASVDSSMSSRVSSSPSPQPPSRIAEDTSMTSPTSLVQATGFAVEHVPISIGAFSIEDQDVQAAFRNQLVLSELKKAADLIELFISISISISNDSGEPLASGLTGLYSHLGTWLKSEHSRTVNILRCRLRTLNKALES</sequence>
<keyword evidence="1" id="KW-0479">Metal-binding</keyword>
<dbReference type="PROSITE" id="PS50048">
    <property type="entry name" value="ZN2_CY6_FUNGAL_2"/>
    <property type="match status" value="1"/>
</dbReference>
<protein>
    <recommendedName>
        <fullName evidence="7">Zn(2)-C6 fungal-type domain-containing protein</fullName>
    </recommendedName>
</protein>
<dbReference type="InterPro" id="IPR001138">
    <property type="entry name" value="Zn2Cys6_DnaBD"/>
</dbReference>
<dbReference type="SMART" id="SM00066">
    <property type="entry name" value="GAL4"/>
    <property type="match status" value="1"/>
</dbReference>
<organism evidence="8 9">
    <name type="scientific">Amylocarpus encephaloides</name>
    <dbReference type="NCBI Taxonomy" id="45428"/>
    <lineage>
        <taxon>Eukaryota</taxon>
        <taxon>Fungi</taxon>
        <taxon>Dikarya</taxon>
        <taxon>Ascomycota</taxon>
        <taxon>Pezizomycotina</taxon>
        <taxon>Leotiomycetes</taxon>
        <taxon>Helotiales</taxon>
        <taxon>Helotiales incertae sedis</taxon>
        <taxon>Amylocarpus</taxon>
    </lineage>
</organism>
<evidence type="ECO:0000256" key="1">
    <source>
        <dbReference type="ARBA" id="ARBA00022723"/>
    </source>
</evidence>
<accession>A0A9P7YC43</accession>
<dbReference type="GO" id="GO:0045122">
    <property type="term" value="P:aflatoxin biosynthetic process"/>
    <property type="evidence" value="ECO:0007669"/>
    <property type="project" value="InterPro"/>
</dbReference>
<dbReference type="GO" id="GO:0005634">
    <property type="term" value="C:nucleus"/>
    <property type="evidence" value="ECO:0007669"/>
    <property type="project" value="InterPro"/>
</dbReference>
<feature type="compositionally biased region" description="Basic and acidic residues" evidence="6">
    <location>
        <begin position="166"/>
        <end position="186"/>
    </location>
</feature>
<evidence type="ECO:0000313" key="8">
    <source>
        <dbReference type="EMBL" id="KAG9230360.1"/>
    </source>
</evidence>
<gene>
    <name evidence="8" type="ORF">BJ875DRAFT_472442</name>
</gene>
<evidence type="ECO:0000256" key="6">
    <source>
        <dbReference type="SAM" id="MobiDB-lite"/>
    </source>
</evidence>
<dbReference type="GO" id="GO:0003677">
    <property type="term" value="F:DNA binding"/>
    <property type="evidence" value="ECO:0007669"/>
    <property type="project" value="UniProtKB-KW"/>
</dbReference>
<dbReference type="AlphaFoldDB" id="A0A9P7YC43"/>
<dbReference type="PANTHER" id="PTHR31069:SF31">
    <property type="entry name" value="MONODICTYPHENONE CLUSTER TRANSCRIPTION FACTOR-RELATED"/>
    <property type="match status" value="1"/>
</dbReference>
<dbReference type="OrthoDB" id="2328572at2759"/>
<evidence type="ECO:0000259" key="7">
    <source>
        <dbReference type="PROSITE" id="PS50048"/>
    </source>
</evidence>
<keyword evidence="5" id="KW-0539">Nucleus</keyword>
<keyword evidence="3" id="KW-0238">DNA-binding</keyword>
<feature type="region of interest" description="Disordered" evidence="6">
    <location>
        <begin position="160"/>
        <end position="186"/>
    </location>
</feature>
<evidence type="ECO:0000256" key="3">
    <source>
        <dbReference type="ARBA" id="ARBA00023125"/>
    </source>
</evidence>
<dbReference type="PANTHER" id="PTHR31069">
    <property type="entry name" value="OLEATE-ACTIVATED TRANSCRIPTION FACTOR 1-RELATED"/>
    <property type="match status" value="1"/>
</dbReference>
<dbReference type="Pfam" id="PF08493">
    <property type="entry name" value="AflR"/>
    <property type="match status" value="1"/>
</dbReference>
<evidence type="ECO:0000256" key="4">
    <source>
        <dbReference type="ARBA" id="ARBA00023163"/>
    </source>
</evidence>
<dbReference type="GO" id="GO:0008270">
    <property type="term" value="F:zinc ion binding"/>
    <property type="evidence" value="ECO:0007669"/>
    <property type="project" value="InterPro"/>
</dbReference>
<dbReference type="InterPro" id="IPR013700">
    <property type="entry name" value="AflR"/>
</dbReference>
<evidence type="ECO:0000256" key="2">
    <source>
        <dbReference type="ARBA" id="ARBA00023015"/>
    </source>
</evidence>
<keyword evidence="9" id="KW-1185">Reference proteome</keyword>
<proteinExistence type="predicted"/>
<dbReference type="EMBL" id="MU251680">
    <property type="protein sequence ID" value="KAG9230360.1"/>
    <property type="molecule type" value="Genomic_DNA"/>
</dbReference>